<keyword evidence="3" id="KW-1185">Reference proteome</keyword>
<sequence length="81" mass="9751">MRPADPQRNRLIPVCNQLTPAPRRHHGRVMVPTSSPRKEPSRKNEQHGDYQRISPLPKKHEDKFRKAYWYKYVHLLNGRKR</sequence>
<proteinExistence type="predicted"/>
<accession>A0AAV4R999</accession>
<name>A0AAV4R999_9ARAC</name>
<dbReference type="Proteomes" id="UP001054837">
    <property type="component" value="Unassembled WGS sequence"/>
</dbReference>
<dbReference type="AlphaFoldDB" id="A0AAV4R999"/>
<feature type="region of interest" description="Disordered" evidence="1">
    <location>
        <begin position="20"/>
        <end position="58"/>
    </location>
</feature>
<comment type="caution">
    <text evidence="2">The sequence shown here is derived from an EMBL/GenBank/DDBJ whole genome shotgun (WGS) entry which is preliminary data.</text>
</comment>
<protein>
    <submittedName>
        <fullName evidence="2">Uncharacterized protein</fullName>
    </submittedName>
</protein>
<gene>
    <name evidence="2" type="ORF">CDAR_253181</name>
</gene>
<dbReference type="EMBL" id="BPLQ01005810">
    <property type="protein sequence ID" value="GIY17566.1"/>
    <property type="molecule type" value="Genomic_DNA"/>
</dbReference>
<evidence type="ECO:0000313" key="3">
    <source>
        <dbReference type="Proteomes" id="UP001054837"/>
    </source>
</evidence>
<reference evidence="2 3" key="1">
    <citation type="submission" date="2021-06" db="EMBL/GenBank/DDBJ databases">
        <title>Caerostris darwini draft genome.</title>
        <authorList>
            <person name="Kono N."/>
            <person name="Arakawa K."/>
        </authorList>
    </citation>
    <scope>NUCLEOTIDE SEQUENCE [LARGE SCALE GENOMIC DNA]</scope>
</reference>
<evidence type="ECO:0000313" key="2">
    <source>
        <dbReference type="EMBL" id="GIY17566.1"/>
    </source>
</evidence>
<feature type="compositionally biased region" description="Basic and acidic residues" evidence="1">
    <location>
        <begin position="36"/>
        <end position="50"/>
    </location>
</feature>
<evidence type="ECO:0000256" key="1">
    <source>
        <dbReference type="SAM" id="MobiDB-lite"/>
    </source>
</evidence>
<organism evidence="2 3">
    <name type="scientific">Caerostris darwini</name>
    <dbReference type="NCBI Taxonomy" id="1538125"/>
    <lineage>
        <taxon>Eukaryota</taxon>
        <taxon>Metazoa</taxon>
        <taxon>Ecdysozoa</taxon>
        <taxon>Arthropoda</taxon>
        <taxon>Chelicerata</taxon>
        <taxon>Arachnida</taxon>
        <taxon>Araneae</taxon>
        <taxon>Araneomorphae</taxon>
        <taxon>Entelegynae</taxon>
        <taxon>Araneoidea</taxon>
        <taxon>Araneidae</taxon>
        <taxon>Caerostris</taxon>
    </lineage>
</organism>